<accession>J9H6C7</accession>
<dbReference type="EMBL" id="AMCI01000352">
    <property type="protein sequence ID" value="EJX09615.1"/>
    <property type="molecule type" value="Genomic_DNA"/>
</dbReference>
<feature type="compositionally biased region" description="Basic and acidic residues" evidence="3">
    <location>
        <begin position="550"/>
        <end position="561"/>
    </location>
</feature>
<dbReference type="InterPro" id="IPR001460">
    <property type="entry name" value="PCN-bd_Tpept"/>
</dbReference>
<evidence type="ECO:0000256" key="2">
    <source>
        <dbReference type="ARBA" id="ARBA00023136"/>
    </source>
</evidence>
<dbReference type="PANTHER" id="PTHR30627">
    <property type="entry name" value="PEPTIDOGLYCAN D,D-TRANSPEPTIDASE"/>
    <property type="match status" value="1"/>
</dbReference>
<comment type="caution">
    <text evidence="5">The sequence shown here is derived from an EMBL/GenBank/DDBJ whole genome shotgun (WGS) entry which is preliminary data.</text>
</comment>
<reference evidence="5" key="1">
    <citation type="journal article" date="2012" name="PLoS ONE">
        <title>Gene sets for utilization of primary and secondary nutrition supplies in the distal gut of endangered iberian lynx.</title>
        <authorList>
            <person name="Alcaide M."/>
            <person name="Messina E."/>
            <person name="Richter M."/>
            <person name="Bargiela R."/>
            <person name="Peplies J."/>
            <person name="Huws S.A."/>
            <person name="Newbold C.J."/>
            <person name="Golyshin P.N."/>
            <person name="Simon M.A."/>
            <person name="Lopez G."/>
            <person name="Yakimov M.M."/>
            <person name="Ferrer M."/>
        </authorList>
    </citation>
    <scope>NUCLEOTIDE SEQUENCE</scope>
</reference>
<dbReference type="InterPro" id="IPR012338">
    <property type="entry name" value="Beta-lactam/transpept-like"/>
</dbReference>
<proteinExistence type="predicted"/>
<dbReference type="CDD" id="cd06575">
    <property type="entry name" value="PASTA_Pbp2x-like_2"/>
    <property type="match status" value="1"/>
</dbReference>
<feature type="domain" description="PASTA" evidence="4">
    <location>
        <begin position="465"/>
        <end position="524"/>
    </location>
</feature>
<comment type="subcellular location">
    <subcellularLocation>
        <location evidence="1">Membrane</location>
    </subcellularLocation>
</comment>
<evidence type="ECO:0000313" key="5">
    <source>
        <dbReference type="EMBL" id="EJX09615.1"/>
    </source>
</evidence>
<dbReference type="SMART" id="SM00740">
    <property type="entry name" value="PASTA"/>
    <property type="match status" value="1"/>
</dbReference>
<dbReference type="SUPFAM" id="SSF56601">
    <property type="entry name" value="beta-lactamase/transpeptidase-like"/>
    <property type="match status" value="1"/>
</dbReference>
<dbReference type="AlphaFoldDB" id="J9H6C7"/>
<sequence length="591" mass="64482">MATCIKGLDSARTGIELSFDSVLRGKPGVAHRQKVLNRYLTIIDQPAEDGCDVMTTLDVGMQDICEKALSDKLTELNANSGVVILMEVATGDIKAMTSLRRMSDGSYQEINADAVKNLYEPGSVFKPMSFLVAMDDGYMHMNDIVDVGCGVKEMYGAMMRDANWRSGGSGVVNVPQILQKSLNVGVSVLIDRYYHEQPEKFVEGLYRIGVAEDLKIPIPGYAKPRIRMPKKDRSNWSKTALPWMSIGYETQVPPITTVTFYNALANNGKMLRPRLVKAILKNGQVIQEFPPVVLREQMAKPEAVKNIRDILESVVSIGTGKRAKSPYFPISGKTGTAQVWTKHGFSAQYLVSFAGYFPSDKPLYSCIVCIQKGAPASGGLQCAPIFKRVAETVMAQRRTSDYTQARDTIHPISPYVHPGNIASAASVLHQLGVAYTAPDGLDEQPIRWGISHTSEVGVSMSPNEAEPSAMVPNVQGYGLRDALFRLEELGLHVRTEGVGRVTKQSLKPGSSFEKGQEIVLTLGQEGKKRKKVYAPPAPPPEAPASQPADSSEKKSPADEKQPATAPKPTGKSTERPLPALIRNHSNLSNKK</sequence>
<evidence type="ECO:0000256" key="1">
    <source>
        <dbReference type="ARBA" id="ARBA00004370"/>
    </source>
</evidence>
<feature type="region of interest" description="Disordered" evidence="3">
    <location>
        <begin position="523"/>
        <end position="591"/>
    </location>
</feature>
<dbReference type="Gene3D" id="3.90.1310.10">
    <property type="entry name" value="Penicillin-binding protein 2a (Domain 2)"/>
    <property type="match status" value="1"/>
</dbReference>
<gene>
    <name evidence="5" type="ORF">EVA_02275</name>
</gene>
<dbReference type="Gene3D" id="3.30.450.330">
    <property type="match status" value="1"/>
</dbReference>
<dbReference type="Gene3D" id="3.40.710.10">
    <property type="entry name" value="DD-peptidase/beta-lactamase superfamily"/>
    <property type="match status" value="1"/>
</dbReference>
<dbReference type="Pfam" id="PF00905">
    <property type="entry name" value="Transpeptidase"/>
    <property type="match status" value="1"/>
</dbReference>
<dbReference type="Gene3D" id="3.30.10.20">
    <property type="match status" value="1"/>
</dbReference>
<dbReference type="PANTHER" id="PTHR30627:SF1">
    <property type="entry name" value="PEPTIDOGLYCAN D,D-TRANSPEPTIDASE FTSI"/>
    <property type="match status" value="1"/>
</dbReference>
<dbReference type="InterPro" id="IPR005543">
    <property type="entry name" value="PASTA_dom"/>
</dbReference>
<dbReference type="Pfam" id="PF03793">
    <property type="entry name" value="PASTA"/>
    <property type="match status" value="1"/>
</dbReference>
<dbReference type="GO" id="GO:0071555">
    <property type="term" value="P:cell wall organization"/>
    <property type="evidence" value="ECO:0007669"/>
    <property type="project" value="TreeGrafter"/>
</dbReference>
<evidence type="ECO:0000256" key="3">
    <source>
        <dbReference type="SAM" id="MobiDB-lite"/>
    </source>
</evidence>
<dbReference type="GO" id="GO:0005886">
    <property type="term" value="C:plasma membrane"/>
    <property type="evidence" value="ECO:0007669"/>
    <property type="project" value="TreeGrafter"/>
</dbReference>
<protein>
    <submittedName>
        <fullName evidence="5">Penicillin-binding protein 2</fullName>
    </submittedName>
</protein>
<dbReference type="InterPro" id="IPR050515">
    <property type="entry name" value="Beta-lactam/transpept"/>
</dbReference>
<keyword evidence="2" id="KW-0472">Membrane</keyword>
<dbReference type="GO" id="GO:0008658">
    <property type="term" value="F:penicillin binding"/>
    <property type="evidence" value="ECO:0007669"/>
    <property type="project" value="InterPro"/>
</dbReference>
<evidence type="ECO:0000259" key="4">
    <source>
        <dbReference type="PROSITE" id="PS51178"/>
    </source>
</evidence>
<organism evidence="5">
    <name type="scientific">gut metagenome</name>
    <dbReference type="NCBI Taxonomy" id="749906"/>
    <lineage>
        <taxon>unclassified sequences</taxon>
        <taxon>metagenomes</taxon>
        <taxon>organismal metagenomes</taxon>
    </lineage>
</organism>
<dbReference type="PROSITE" id="PS51178">
    <property type="entry name" value="PASTA"/>
    <property type="match status" value="1"/>
</dbReference>
<name>J9H6C7_9ZZZZ</name>
<dbReference type="SUPFAM" id="SSF54184">
    <property type="entry name" value="Penicillin-binding protein 2x (pbp-2x), c-terminal domain"/>
    <property type="match status" value="1"/>
</dbReference>